<evidence type="ECO:0000313" key="1">
    <source>
        <dbReference type="EMBL" id="SPY97682.1"/>
    </source>
</evidence>
<reference evidence="1 2" key="1">
    <citation type="submission" date="2018-06" db="EMBL/GenBank/DDBJ databases">
        <authorList>
            <consortium name="Pathogen Informatics"/>
            <person name="Doyle S."/>
        </authorList>
    </citation>
    <scope>NUCLEOTIDE SEQUENCE [LARGE SCALE GENOMIC DNA]</scope>
    <source>
        <strain evidence="1 2">NCTC10975</strain>
    </source>
</reference>
<keyword evidence="1" id="KW-0456">Lyase</keyword>
<accession>A0A2X2BN23</accession>
<dbReference type="EC" id="4.1.2.4" evidence="1"/>
<gene>
    <name evidence="1" type="primary">deoC_2</name>
    <name evidence="1" type="ORF">NCTC10975_02790</name>
</gene>
<proteinExistence type="predicted"/>
<dbReference type="Proteomes" id="UP000251485">
    <property type="component" value="Unassembled WGS sequence"/>
</dbReference>
<evidence type="ECO:0000313" key="2">
    <source>
        <dbReference type="Proteomes" id="UP000251485"/>
    </source>
</evidence>
<dbReference type="AlphaFoldDB" id="A0A2X2BN23"/>
<name>A0A2X2BN23_PROMI</name>
<dbReference type="Gene3D" id="3.20.20.70">
    <property type="entry name" value="Aldolase class I"/>
    <property type="match status" value="1"/>
</dbReference>
<dbReference type="GO" id="GO:0004139">
    <property type="term" value="F:deoxyribose-phosphate aldolase activity"/>
    <property type="evidence" value="ECO:0007669"/>
    <property type="project" value="UniProtKB-EC"/>
</dbReference>
<organism evidence="1 2">
    <name type="scientific">Proteus mirabilis</name>
    <dbReference type="NCBI Taxonomy" id="584"/>
    <lineage>
        <taxon>Bacteria</taxon>
        <taxon>Pseudomonadati</taxon>
        <taxon>Pseudomonadota</taxon>
        <taxon>Gammaproteobacteria</taxon>
        <taxon>Enterobacterales</taxon>
        <taxon>Morganellaceae</taxon>
        <taxon>Proteus</taxon>
    </lineage>
</organism>
<dbReference type="InterPro" id="IPR013785">
    <property type="entry name" value="Aldolase_TIM"/>
</dbReference>
<dbReference type="EMBL" id="UAUE01000023">
    <property type="protein sequence ID" value="SPY97682.1"/>
    <property type="molecule type" value="Genomic_DNA"/>
</dbReference>
<sequence length="75" mass="8393">MTDLTAAARLALSLMDLTTLNDDDTDEKSDKNYVIRRKSPEGNTAAICIYPRFIPLARKVLREQGTPEIRIATVN</sequence>
<protein>
    <submittedName>
        <fullName evidence="1">Deoxyribose-phosphate aldolase</fullName>
        <ecNumber evidence="1">4.1.2.4</ecNumber>
    </submittedName>
</protein>
<dbReference type="SUPFAM" id="SSF51569">
    <property type="entry name" value="Aldolase"/>
    <property type="match status" value="1"/>
</dbReference>